<proteinExistence type="predicted"/>
<dbReference type="AlphaFoldDB" id="A0A3M2VHA8"/>
<dbReference type="EMBL" id="RBNL01004136">
    <property type="protein sequence ID" value="RML38671.1"/>
    <property type="molecule type" value="Genomic_DNA"/>
</dbReference>
<dbReference type="Proteomes" id="UP000282378">
    <property type="component" value="Unassembled WGS sequence"/>
</dbReference>
<comment type="caution">
    <text evidence="2">The sequence shown here is derived from an EMBL/GenBank/DDBJ whole genome shotgun (WGS) entry which is preliminary data.</text>
</comment>
<sequence>MHEYGHHYQTSYNSYGPFGEVTVNLYALAVSLHYINEYTYVFPDRWSGTVNWLALPRTAKTYGAPESDPLAMLEQLRKGLGEGFMPAWHRYIRENPGEAPGLKYFVLSACIAAKRNLTEFFADWGLLKVTDTEVWIAVSALGFPYPSQRLTAIRPYRD</sequence>
<dbReference type="Gene3D" id="1.10.390.30">
    <property type="entry name" value="Peptidase M60, enhancin-like domain 3"/>
    <property type="match status" value="1"/>
</dbReference>
<dbReference type="InterPro" id="IPR042279">
    <property type="entry name" value="Pep_M60_3"/>
</dbReference>
<evidence type="ECO:0000313" key="2">
    <source>
        <dbReference type="EMBL" id="RML38671.1"/>
    </source>
</evidence>
<dbReference type="PROSITE" id="PS51723">
    <property type="entry name" value="PEPTIDASE_M60"/>
    <property type="match status" value="1"/>
</dbReference>
<name>A0A3M2VHA8_PSEYM</name>
<reference evidence="2 3" key="1">
    <citation type="submission" date="2018-08" db="EMBL/GenBank/DDBJ databases">
        <title>Recombination of ecologically and evolutionarily significant loci maintains genetic cohesion in the Pseudomonas syringae species complex.</title>
        <authorList>
            <person name="Dillon M."/>
            <person name="Thakur S."/>
            <person name="Almeida R.N.D."/>
            <person name="Weir B.S."/>
            <person name="Guttman D.S."/>
        </authorList>
    </citation>
    <scope>NUCLEOTIDE SEQUENCE [LARGE SCALE GENOMIC DNA]</scope>
    <source>
        <strain evidence="2 3">88_10</strain>
    </source>
</reference>
<accession>A0A3M2VHA8</accession>
<organism evidence="2 3">
    <name type="scientific">Pseudomonas syringae pv. maculicola</name>
    <dbReference type="NCBI Taxonomy" id="59511"/>
    <lineage>
        <taxon>Bacteria</taxon>
        <taxon>Pseudomonadati</taxon>
        <taxon>Pseudomonadota</taxon>
        <taxon>Gammaproteobacteria</taxon>
        <taxon>Pseudomonadales</taxon>
        <taxon>Pseudomonadaceae</taxon>
        <taxon>Pseudomonas</taxon>
    </lineage>
</organism>
<evidence type="ECO:0000259" key="1">
    <source>
        <dbReference type="PROSITE" id="PS51723"/>
    </source>
</evidence>
<dbReference type="InterPro" id="IPR031161">
    <property type="entry name" value="Peptidase_M60_dom"/>
</dbReference>
<feature type="domain" description="Peptidase M60" evidence="1">
    <location>
        <begin position="1"/>
        <end position="81"/>
    </location>
</feature>
<evidence type="ECO:0000313" key="3">
    <source>
        <dbReference type="Proteomes" id="UP000282378"/>
    </source>
</evidence>
<protein>
    <recommendedName>
        <fullName evidence="1">Peptidase M60 domain-containing protein</fullName>
    </recommendedName>
</protein>
<gene>
    <name evidence="2" type="ORF">APX70_00334</name>
</gene>
<dbReference type="Pfam" id="PF13402">
    <property type="entry name" value="Peptidase_M60"/>
    <property type="match status" value="1"/>
</dbReference>